<evidence type="ECO:0000313" key="5">
    <source>
        <dbReference type="EMBL" id="EKD02251.1"/>
    </source>
</evidence>
<dbReference type="PANTHER" id="PTHR23003">
    <property type="entry name" value="RNA RECOGNITION MOTIF RRM DOMAIN CONTAINING PROTEIN"/>
    <property type="match status" value="1"/>
</dbReference>
<dbReference type="OMA" id="RQAGTIM"/>
<feature type="domain" description="RRM" evidence="4">
    <location>
        <begin position="89"/>
        <end position="167"/>
    </location>
</feature>
<dbReference type="eggNOG" id="KOG0118">
    <property type="taxonomic scope" value="Eukaryota"/>
</dbReference>
<feature type="region of interest" description="Disordered" evidence="3">
    <location>
        <begin position="468"/>
        <end position="576"/>
    </location>
</feature>
<dbReference type="STRING" id="1220162.K1VNQ5"/>
<feature type="region of interest" description="Disordered" evidence="3">
    <location>
        <begin position="1"/>
        <end position="54"/>
    </location>
</feature>
<dbReference type="InterPro" id="IPR000504">
    <property type="entry name" value="RRM_dom"/>
</dbReference>
<dbReference type="InterPro" id="IPR035979">
    <property type="entry name" value="RBD_domain_sf"/>
</dbReference>
<dbReference type="OrthoDB" id="1049195at2759"/>
<dbReference type="InterPro" id="IPR050374">
    <property type="entry name" value="RRT5_SRSF_SR"/>
</dbReference>
<feature type="compositionally biased region" description="Polar residues" evidence="3">
    <location>
        <begin position="638"/>
        <end position="654"/>
    </location>
</feature>
<keyword evidence="6" id="KW-1185">Reference proteome</keyword>
<feature type="region of interest" description="Disordered" evidence="3">
    <location>
        <begin position="629"/>
        <end position="776"/>
    </location>
</feature>
<dbReference type="GO" id="GO:1990904">
    <property type="term" value="C:ribonucleoprotein complex"/>
    <property type="evidence" value="ECO:0007669"/>
    <property type="project" value="TreeGrafter"/>
</dbReference>
<dbReference type="InParanoid" id="K1VNQ5"/>
<name>K1VNQ5_TRIAC</name>
<dbReference type="PROSITE" id="PS50102">
    <property type="entry name" value="RRM"/>
    <property type="match status" value="2"/>
</dbReference>
<dbReference type="GO" id="GO:0005737">
    <property type="term" value="C:cytoplasm"/>
    <property type="evidence" value="ECO:0007669"/>
    <property type="project" value="TreeGrafter"/>
</dbReference>
<dbReference type="AlphaFoldDB" id="K1VNQ5"/>
<dbReference type="InterPro" id="IPR012677">
    <property type="entry name" value="Nucleotide-bd_a/b_plait_sf"/>
</dbReference>
<evidence type="ECO:0000256" key="2">
    <source>
        <dbReference type="PROSITE-ProRule" id="PRU00176"/>
    </source>
</evidence>
<dbReference type="SUPFAM" id="SSF54928">
    <property type="entry name" value="RNA-binding domain, RBD"/>
    <property type="match status" value="2"/>
</dbReference>
<proteinExistence type="predicted"/>
<accession>K1VNQ5</accession>
<gene>
    <name evidence="5" type="ORF">A1Q2_03398</name>
</gene>
<dbReference type="Pfam" id="PF00076">
    <property type="entry name" value="RRM_1"/>
    <property type="match status" value="1"/>
</dbReference>
<feature type="compositionally biased region" description="Low complexity" evidence="3">
    <location>
        <begin position="326"/>
        <end position="336"/>
    </location>
</feature>
<dbReference type="SMART" id="SM00360">
    <property type="entry name" value="RRM"/>
    <property type="match status" value="2"/>
</dbReference>
<feature type="region of interest" description="Disordered" evidence="3">
    <location>
        <begin position="298"/>
        <end position="355"/>
    </location>
</feature>
<dbReference type="EMBL" id="AMBO01000294">
    <property type="protein sequence ID" value="EKD02251.1"/>
    <property type="molecule type" value="Genomic_DNA"/>
</dbReference>
<evidence type="ECO:0000256" key="1">
    <source>
        <dbReference type="ARBA" id="ARBA00022884"/>
    </source>
</evidence>
<feature type="compositionally biased region" description="Low complexity" evidence="3">
    <location>
        <begin position="509"/>
        <end position="518"/>
    </location>
</feature>
<reference evidence="5 6" key="1">
    <citation type="journal article" date="2012" name="Eukaryot. Cell">
        <title>Genome sequence of the Trichosporon asahii environmental strain CBS 8904.</title>
        <authorList>
            <person name="Yang R.Y."/>
            <person name="Li H.T."/>
            <person name="Zhu H."/>
            <person name="Zhou G.P."/>
            <person name="Wang M."/>
            <person name="Wang L."/>
        </authorList>
    </citation>
    <scope>NUCLEOTIDE SEQUENCE [LARGE SCALE GENOMIC DNA]</scope>
    <source>
        <strain evidence="5 6">CBS 8904</strain>
    </source>
</reference>
<dbReference type="HOGENOM" id="CLU_327319_0_0_1"/>
<feature type="compositionally biased region" description="Polar residues" evidence="3">
    <location>
        <begin position="21"/>
        <end position="36"/>
    </location>
</feature>
<keyword evidence="1 2" id="KW-0694">RNA-binding</keyword>
<sequence length="776" mass="79617">MGSPADVGSQRATPPGVPHHSGNSDMSGTGPGTSNRIADVGGSSGAGGSMRQPPTSAEIDAVIAAAMANAPPAPPPMELAIETSTRSLTPLMTNILPSAIGSDGRVNLFVGNAGTVLRADVSLGPDNRSRGYGNVLMGSREDAARAIDRFNGFTWQTRTLEVRPDRLPPEYEPQPHVQKQMYRYPPPMQHFGGAGWGGGRPPYHGPPFGLPPHMNSHPVHGAGPQGVARGPAMHGHGAAVPPIGQSPLAGSLTAGQGGAGAHGAVGWGGGRDTLAPFGSLGEVAAGIPRSTSPGNLGFELAGAGGQRSASPAPKDSSDTTPRIMPLGRASSAALGAGKIGPEEPHRRLSNGLEAPNPSLHTGFTPPINMNGLAGQAKDLGSVNTLYDRVVFVKNWQDLKDLFRPAGAVIRADVATAPDGQSRGFGTVLFASKEDAQKAVGMFNGHEVDGRVLHVQTERKTLEDKQIQPIHPVDPFPMFGTKPSPPVWGDPSLPSLSLTAPAPSDTLPAGPSSSTSPTGRVPWQLNTGSSPAAPVTPQRSSSDEQKAKHPGPISLPPFPNLSEMNPLSPLQTRGLPPMTPSMPGFVFNAYPSTPPAHPQFLSPGAGPFSPGLPVTSPIYHQQPFLNAAPGAPVVPSGSAALSTPTTQAFPNNQPHSAAGPPGAEMSQDYFPRLDPDQSIEEVLGSTAALKIDGDTPTKRGTKKAAGSGSAVGSKLAPGSGGSKLAPGSKLAKTDDSEDGAKKSPPANGRSSLDEARAPNAWNMDRRASWSEVAAGTK</sequence>
<dbReference type="Proteomes" id="UP000006757">
    <property type="component" value="Unassembled WGS sequence"/>
</dbReference>
<dbReference type="PANTHER" id="PTHR23003:SF64">
    <property type="entry name" value="RRM DOMAIN-CONTAINING PROTEIN"/>
    <property type="match status" value="1"/>
</dbReference>
<evidence type="ECO:0000259" key="4">
    <source>
        <dbReference type="PROSITE" id="PS50102"/>
    </source>
</evidence>
<feature type="domain" description="RRM" evidence="4">
    <location>
        <begin position="396"/>
        <end position="459"/>
    </location>
</feature>
<protein>
    <submittedName>
        <fullName evidence="5">Telomere maintenance protein</fullName>
    </submittedName>
</protein>
<dbReference type="Gene3D" id="3.30.70.330">
    <property type="match status" value="2"/>
</dbReference>
<evidence type="ECO:0000256" key="3">
    <source>
        <dbReference type="SAM" id="MobiDB-lite"/>
    </source>
</evidence>
<feature type="compositionally biased region" description="Basic and acidic residues" evidence="3">
    <location>
        <begin position="730"/>
        <end position="740"/>
    </location>
</feature>
<dbReference type="GO" id="GO:0005634">
    <property type="term" value="C:nucleus"/>
    <property type="evidence" value="ECO:0007669"/>
    <property type="project" value="TreeGrafter"/>
</dbReference>
<evidence type="ECO:0000313" key="6">
    <source>
        <dbReference type="Proteomes" id="UP000006757"/>
    </source>
</evidence>
<comment type="caution">
    <text evidence="5">The sequence shown here is derived from an EMBL/GenBank/DDBJ whole genome shotgun (WGS) entry which is preliminary data.</text>
</comment>
<dbReference type="GO" id="GO:0003729">
    <property type="term" value="F:mRNA binding"/>
    <property type="evidence" value="ECO:0007669"/>
    <property type="project" value="TreeGrafter"/>
</dbReference>
<feature type="compositionally biased region" description="Polar residues" evidence="3">
    <location>
        <begin position="561"/>
        <end position="570"/>
    </location>
</feature>
<organism evidence="5 6">
    <name type="scientific">Trichosporon asahii var. asahii (strain CBS 8904)</name>
    <name type="common">Yeast</name>
    <dbReference type="NCBI Taxonomy" id="1220162"/>
    <lineage>
        <taxon>Eukaryota</taxon>
        <taxon>Fungi</taxon>
        <taxon>Dikarya</taxon>
        <taxon>Basidiomycota</taxon>
        <taxon>Agaricomycotina</taxon>
        <taxon>Tremellomycetes</taxon>
        <taxon>Trichosporonales</taxon>
        <taxon>Trichosporonaceae</taxon>
        <taxon>Trichosporon</taxon>
    </lineage>
</organism>